<protein>
    <submittedName>
        <fullName evidence="2">Uncharacterized protein</fullName>
    </submittedName>
</protein>
<evidence type="ECO:0000256" key="1">
    <source>
        <dbReference type="SAM" id="MobiDB-lite"/>
    </source>
</evidence>
<gene>
    <name evidence="2" type="ORF">PVAP13_3NG183153</name>
</gene>
<reference evidence="2" key="1">
    <citation type="submission" date="2020-05" db="EMBL/GenBank/DDBJ databases">
        <title>WGS assembly of Panicum virgatum.</title>
        <authorList>
            <person name="Lovell J.T."/>
            <person name="Jenkins J."/>
            <person name="Shu S."/>
            <person name="Juenger T.E."/>
            <person name="Schmutz J."/>
        </authorList>
    </citation>
    <scope>NUCLEOTIDE SEQUENCE</scope>
    <source>
        <strain evidence="2">AP13</strain>
    </source>
</reference>
<name>A0A8T0U9P0_PANVG</name>
<evidence type="ECO:0000313" key="3">
    <source>
        <dbReference type="Proteomes" id="UP000823388"/>
    </source>
</evidence>
<comment type="caution">
    <text evidence="2">The sequence shown here is derived from an EMBL/GenBank/DDBJ whole genome shotgun (WGS) entry which is preliminary data.</text>
</comment>
<accession>A0A8T0U9P0</accession>
<feature type="compositionally biased region" description="Low complexity" evidence="1">
    <location>
        <begin position="74"/>
        <end position="83"/>
    </location>
</feature>
<organism evidence="2 3">
    <name type="scientific">Panicum virgatum</name>
    <name type="common">Blackwell switchgrass</name>
    <dbReference type="NCBI Taxonomy" id="38727"/>
    <lineage>
        <taxon>Eukaryota</taxon>
        <taxon>Viridiplantae</taxon>
        <taxon>Streptophyta</taxon>
        <taxon>Embryophyta</taxon>
        <taxon>Tracheophyta</taxon>
        <taxon>Spermatophyta</taxon>
        <taxon>Magnoliopsida</taxon>
        <taxon>Liliopsida</taxon>
        <taxon>Poales</taxon>
        <taxon>Poaceae</taxon>
        <taxon>PACMAD clade</taxon>
        <taxon>Panicoideae</taxon>
        <taxon>Panicodae</taxon>
        <taxon>Paniceae</taxon>
        <taxon>Panicinae</taxon>
        <taxon>Panicum</taxon>
        <taxon>Panicum sect. Hiantes</taxon>
    </lineage>
</organism>
<feature type="region of interest" description="Disordered" evidence="1">
    <location>
        <begin position="74"/>
        <end position="98"/>
    </location>
</feature>
<dbReference type="AlphaFoldDB" id="A0A8T0U9P0"/>
<dbReference type="Proteomes" id="UP000823388">
    <property type="component" value="Chromosome 3N"/>
</dbReference>
<dbReference type="EMBL" id="CM029042">
    <property type="protein sequence ID" value="KAG2617723.1"/>
    <property type="molecule type" value="Genomic_DNA"/>
</dbReference>
<evidence type="ECO:0000313" key="2">
    <source>
        <dbReference type="EMBL" id="KAG2617723.1"/>
    </source>
</evidence>
<sequence length="117" mass="12231">MYGIDHLIPASLSSASLIRHEQSISRVLFSLWNPKLAGVADPDLQGAAGWICTAPLPRAAAAVGVEPLPRTKGASAAPAAVSAGHRHEGRQRGPLPSRVQGTYAGRLMSFFFLASCA</sequence>
<proteinExistence type="predicted"/>
<keyword evidence="3" id="KW-1185">Reference proteome</keyword>